<keyword evidence="1" id="KW-0378">Hydrolase</keyword>
<dbReference type="Pfam" id="PF00561">
    <property type="entry name" value="Abhydrolase_1"/>
    <property type="match status" value="1"/>
</dbReference>
<reference evidence="3 4" key="1">
    <citation type="submission" date="2024-01" db="EMBL/GenBank/DDBJ databases">
        <title>Complete genome of Cladobotryum mycophilum ATHUM6906.</title>
        <authorList>
            <person name="Christinaki A.C."/>
            <person name="Myridakis A.I."/>
            <person name="Kouvelis V.N."/>
        </authorList>
    </citation>
    <scope>NUCLEOTIDE SEQUENCE [LARGE SCALE GENOMIC DNA]</scope>
    <source>
        <strain evidence="3 4">ATHUM6906</strain>
    </source>
</reference>
<dbReference type="Gene3D" id="3.40.50.1820">
    <property type="entry name" value="alpha/beta hydrolase"/>
    <property type="match status" value="1"/>
</dbReference>
<organism evidence="3 4">
    <name type="scientific">Cladobotryum mycophilum</name>
    <dbReference type="NCBI Taxonomy" id="491253"/>
    <lineage>
        <taxon>Eukaryota</taxon>
        <taxon>Fungi</taxon>
        <taxon>Dikarya</taxon>
        <taxon>Ascomycota</taxon>
        <taxon>Pezizomycotina</taxon>
        <taxon>Sordariomycetes</taxon>
        <taxon>Hypocreomycetidae</taxon>
        <taxon>Hypocreales</taxon>
        <taxon>Hypocreaceae</taxon>
        <taxon>Cladobotryum</taxon>
    </lineage>
</organism>
<evidence type="ECO:0000313" key="4">
    <source>
        <dbReference type="Proteomes" id="UP001338125"/>
    </source>
</evidence>
<evidence type="ECO:0000313" key="3">
    <source>
        <dbReference type="EMBL" id="KAK5995404.1"/>
    </source>
</evidence>
<dbReference type="PANTHER" id="PTHR43798">
    <property type="entry name" value="MONOACYLGLYCEROL LIPASE"/>
    <property type="match status" value="1"/>
</dbReference>
<dbReference type="InterPro" id="IPR029058">
    <property type="entry name" value="AB_hydrolase_fold"/>
</dbReference>
<evidence type="ECO:0000259" key="2">
    <source>
        <dbReference type="Pfam" id="PF00561"/>
    </source>
</evidence>
<dbReference type="EMBL" id="JAVFKD010000004">
    <property type="protein sequence ID" value="KAK5995404.1"/>
    <property type="molecule type" value="Genomic_DNA"/>
</dbReference>
<evidence type="ECO:0000256" key="1">
    <source>
        <dbReference type="ARBA" id="ARBA00022801"/>
    </source>
</evidence>
<accession>A0ABR0STQ1</accession>
<dbReference type="InterPro" id="IPR050266">
    <property type="entry name" value="AB_hydrolase_sf"/>
</dbReference>
<comment type="caution">
    <text evidence="3">The sequence shown here is derived from an EMBL/GenBank/DDBJ whole genome shotgun (WGS) entry which is preliminary data.</text>
</comment>
<dbReference type="Proteomes" id="UP001338125">
    <property type="component" value="Unassembled WGS sequence"/>
</dbReference>
<dbReference type="SUPFAM" id="SSF53474">
    <property type="entry name" value="alpha/beta-Hydrolases"/>
    <property type="match status" value="1"/>
</dbReference>
<keyword evidence="4" id="KW-1185">Reference proteome</keyword>
<dbReference type="PANTHER" id="PTHR43798:SF31">
    <property type="entry name" value="AB HYDROLASE SUPERFAMILY PROTEIN YCLE"/>
    <property type="match status" value="1"/>
</dbReference>
<name>A0ABR0STQ1_9HYPO</name>
<feature type="domain" description="AB hydrolase-1" evidence="2">
    <location>
        <begin position="30"/>
        <end position="274"/>
    </location>
</feature>
<dbReference type="InterPro" id="IPR000073">
    <property type="entry name" value="AB_hydrolase_1"/>
</dbReference>
<proteinExistence type="predicted"/>
<gene>
    <name evidence="3" type="ORF">PT974_03808</name>
</gene>
<protein>
    <submittedName>
        <fullName evidence="3">AB hydrolase superfamily YdjP-like protein</fullName>
    </submittedName>
</protein>
<sequence>MTASNMTSDSITTSDGVTIRYITAGPTSGPVLLFVPGWCQTAIQWKKQIAHFSDTYRVIAIDHRGHGDSGKPSGGYRIARLAADLHELITQLDLKNAVIIGHSMGCSVFWSYWDTFSDSRTRVSKVVLADQGPCMAINPAWEGELATSLAAIWTPSFVFELAGALAGPGGEEQVAAVLRTLYTSSISDEDFSWTTEQCLKADRTNVGSTLLINHATQDWRDVIPTINIPTLVIGAEESPFNKKALEWVAAQIQGSELEIFTKEEQGSHFMFWENEKKFNQVVKKFLQK</sequence>